<evidence type="ECO:0000256" key="3">
    <source>
        <dbReference type="ARBA" id="ARBA00022670"/>
    </source>
</evidence>
<dbReference type="EMBL" id="JAWWNJ010000013">
    <property type="protein sequence ID" value="KAK7042225.1"/>
    <property type="molecule type" value="Genomic_DNA"/>
</dbReference>
<evidence type="ECO:0000256" key="8">
    <source>
        <dbReference type="RuleBase" id="RU361215"/>
    </source>
</evidence>
<protein>
    <recommendedName>
        <fullName evidence="8">Ubiquitin carboxyl-terminal hydrolase</fullName>
        <ecNumber evidence="8">3.4.19.12</ecNumber>
    </recommendedName>
</protein>
<feature type="site" description="Important for enzyme activity" evidence="7">
    <location>
        <position position="201"/>
    </location>
</feature>
<feature type="active site" description="Proton donor" evidence="7">
    <location>
        <position position="184"/>
    </location>
</feature>
<comment type="catalytic activity">
    <reaction evidence="1 7 8">
        <text>Thiol-dependent hydrolysis of ester, thioester, amide, peptide and isopeptide bonds formed by the C-terminal Gly of ubiquitin (a 76-residue protein attached to proteins as an intracellular targeting signal).</text>
        <dbReference type="EC" id="3.4.19.12"/>
    </reaction>
</comment>
<dbReference type="EC" id="3.4.19.12" evidence="8"/>
<dbReference type="InterPro" id="IPR057254">
    <property type="entry name" value="UCH_AS"/>
</dbReference>
<comment type="caution">
    <text evidence="10">The sequence shown here is derived from an EMBL/GenBank/DDBJ whole genome shotgun (WGS) entry which is preliminary data.</text>
</comment>
<proteinExistence type="inferred from homology"/>
<evidence type="ECO:0000256" key="1">
    <source>
        <dbReference type="ARBA" id="ARBA00000707"/>
    </source>
</evidence>
<dbReference type="Gene3D" id="3.40.532.10">
    <property type="entry name" value="Peptidase C12, ubiquitin carboxyl-terminal hydrolase"/>
    <property type="match status" value="1"/>
</dbReference>
<accession>A0AAW0CTM3</accession>
<feature type="domain" description="UCH catalytic" evidence="9">
    <location>
        <begin position="8"/>
        <end position="245"/>
    </location>
</feature>
<evidence type="ECO:0000313" key="11">
    <source>
        <dbReference type="Proteomes" id="UP001362999"/>
    </source>
</evidence>
<dbReference type="Pfam" id="PF01088">
    <property type="entry name" value="Peptidase_C12"/>
    <property type="match status" value="1"/>
</dbReference>
<dbReference type="Proteomes" id="UP001362999">
    <property type="component" value="Unassembled WGS sequence"/>
</dbReference>
<keyword evidence="6 7" id="KW-0788">Thiol protease</keyword>
<name>A0AAW0CTM3_9AGAR</name>
<dbReference type="GO" id="GO:0005737">
    <property type="term" value="C:cytoplasm"/>
    <property type="evidence" value="ECO:0007669"/>
    <property type="project" value="TreeGrafter"/>
</dbReference>
<keyword evidence="5 7" id="KW-0378">Hydrolase</keyword>
<evidence type="ECO:0000313" key="10">
    <source>
        <dbReference type="EMBL" id="KAK7042225.1"/>
    </source>
</evidence>
<keyword evidence="3 7" id="KW-0645">Protease</keyword>
<dbReference type="InterPro" id="IPR038765">
    <property type="entry name" value="Papain-like_cys_pep_sf"/>
</dbReference>
<evidence type="ECO:0000256" key="2">
    <source>
        <dbReference type="ARBA" id="ARBA00009326"/>
    </source>
</evidence>
<dbReference type="PANTHER" id="PTHR10589">
    <property type="entry name" value="UBIQUITIN CARBOXYL-TERMINAL HYDROLASE"/>
    <property type="match status" value="1"/>
</dbReference>
<evidence type="ECO:0000256" key="5">
    <source>
        <dbReference type="ARBA" id="ARBA00022801"/>
    </source>
</evidence>
<dbReference type="PROSITE" id="PS00140">
    <property type="entry name" value="UCH_1"/>
    <property type="match status" value="1"/>
</dbReference>
<gene>
    <name evidence="10" type="ORF">R3P38DRAFT_2889232</name>
</gene>
<dbReference type="GO" id="GO:0004843">
    <property type="term" value="F:cysteine-type deubiquitinase activity"/>
    <property type="evidence" value="ECO:0007669"/>
    <property type="project" value="UniProtKB-UniRule"/>
</dbReference>
<dbReference type="GO" id="GO:0006511">
    <property type="term" value="P:ubiquitin-dependent protein catabolic process"/>
    <property type="evidence" value="ECO:0007669"/>
    <property type="project" value="UniProtKB-UniRule"/>
</dbReference>
<reference evidence="10 11" key="1">
    <citation type="journal article" date="2024" name="J Genomics">
        <title>Draft genome sequencing and assembly of Favolaschia claudopus CIRM-BRFM 2984 isolated from oak limbs.</title>
        <authorList>
            <person name="Navarro D."/>
            <person name="Drula E."/>
            <person name="Chaduli D."/>
            <person name="Cazenave R."/>
            <person name="Ahrendt S."/>
            <person name="Wang J."/>
            <person name="Lipzen A."/>
            <person name="Daum C."/>
            <person name="Barry K."/>
            <person name="Grigoriev I.V."/>
            <person name="Favel A."/>
            <person name="Rosso M.N."/>
            <person name="Martin F."/>
        </authorList>
    </citation>
    <scope>NUCLEOTIDE SEQUENCE [LARGE SCALE GENOMIC DNA]</scope>
    <source>
        <strain evidence="10 11">CIRM-BRFM 2984</strain>
    </source>
</reference>
<keyword evidence="11" id="KW-1185">Reference proteome</keyword>
<dbReference type="PROSITE" id="PS52048">
    <property type="entry name" value="UCH_DOMAIN"/>
    <property type="match status" value="1"/>
</dbReference>
<feature type="site" description="Transition state stabilizer" evidence="7">
    <location>
        <position position="101"/>
    </location>
</feature>
<dbReference type="PRINTS" id="PR00707">
    <property type="entry name" value="UBCTHYDRLASE"/>
</dbReference>
<evidence type="ECO:0000256" key="4">
    <source>
        <dbReference type="ARBA" id="ARBA00022786"/>
    </source>
</evidence>
<dbReference type="PANTHER" id="PTHR10589:SF17">
    <property type="entry name" value="UBIQUITIN CARBOXYL-TERMINAL HYDROLASE"/>
    <property type="match status" value="1"/>
</dbReference>
<evidence type="ECO:0000259" key="9">
    <source>
        <dbReference type="PROSITE" id="PS52048"/>
    </source>
</evidence>
<dbReference type="InterPro" id="IPR036959">
    <property type="entry name" value="Peptidase_C12_UCH_sf"/>
</dbReference>
<dbReference type="AlphaFoldDB" id="A0AAW0CTM3"/>
<sequence>MTDTPRIHFIPLESDPQIFTDLIRALGVQSLEFHDVLSLDPSDLLPGGALALPTPVYALILIFPTTEAYEADLKAAKRLAHADGTNYTGCGAKEPVIWFEQTIHNACGLYAILHAISNLDPEIARLSIRSNSIFGKFLESCIPLKPETRSQALEESIEIAEAYRQAATQGSTAVPNAEDEVNFHYVCFVKSHANEHVYDLDGDKNGPADRGSTSGSGSVLSAGLNLAKSYIMAGNPNFQLMALVPSS</sequence>
<dbReference type="InterPro" id="IPR001578">
    <property type="entry name" value="Peptidase_C12_UCH"/>
</dbReference>
<feature type="active site" description="Nucleophile" evidence="7">
    <location>
        <position position="107"/>
    </location>
</feature>
<organism evidence="10 11">
    <name type="scientific">Favolaschia claudopus</name>
    <dbReference type="NCBI Taxonomy" id="2862362"/>
    <lineage>
        <taxon>Eukaryota</taxon>
        <taxon>Fungi</taxon>
        <taxon>Dikarya</taxon>
        <taxon>Basidiomycota</taxon>
        <taxon>Agaricomycotina</taxon>
        <taxon>Agaricomycetes</taxon>
        <taxon>Agaricomycetidae</taxon>
        <taxon>Agaricales</taxon>
        <taxon>Marasmiineae</taxon>
        <taxon>Mycenaceae</taxon>
        <taxon>Favolaschia</taxon>
    </lineage>
</organism>
<dbReference type="SUPFAM" id="SSF54001">
    <property type="entry name" value="Cysteine proteinases"/>
    <property type="match status" value="1"/>
</dbReference>
<dbReference type="CDD" id="cd09616">
    <property type="entry name" value="Peptidase_C12_UCH_L1_L3"/>
    <property type="match status" value="1"/>
</dbReference>
<keyword evidence="4 7" id="KW-0833">Ubl conjugation pathway</keyword>
<dbReference type="GO" id="GO:0016579">
    <property type="term" value="P:protein deubiquitination"/>
    <property type="evidence" value="ECO:0007669"/>
    <property type="project" value="TreeGrafter"/>
</dbReference>
<evidence type="ECO:0000256" key="7">
    <source>
        <dbReference type="PROSITE-ProRule" id="PRU01393"/>
    </source>
</evidence>
<comment type="similarity">
    <text evidence="2 7 8">Belongs to the peptidase C12 family.</text>
</comment>
<evidence type="ECO:0000256" key="6">
    <source>
        <dbReference type="ARBA" id="ARBA00022807"/>
    </source>
</evidence>